<dbReference type="InterPro" id="IPR038507">
    <property type="entry name" value="YcnI-like_sf"/>
</dbReference>
<feature type="domain" description="YncI copper-binding" evidence="3">
    <location>
        <begin position="25"/>
        <end position="140"/>
    </location>
</feature>
<dbReference type="Proteomes" id="UP001342826">
    <property type="component" value="Unassembled WGS sequence"/>
</dbReference>
<dbReference type="RefSeq" id="WP_066226439.1">
    <property type="nucleotide sequence ID" value="NZ_JARTFQ010000006.1"/>
</dbReference>
<feature type="signal peptide" evidence="2">
    <location>
        <begin position="1"/>
        <end position="24"/>
    </location>
</feature>
<gene>
    <name evidence="4" type="ORF">P9271_20040</name>
</gene>
<feature type="chain" id="PRO_5046197621" evidence="2">
    <location>
        <begin position="25"/>
        <end position="209"/>
    </location>
</feature>
<keyword evidence="5" id="KW-1185">Reference proteome</keyword>
<dbReference type="Gene3D" id="2.60.40.2230">
    <property type="entry name" value="Uncharacterised protein YcnI-like PF07987, DUF1775"/>
    <property type="match status" value="1"/>
</dbReference>
<keyword evidence="1" id="KW-0812">Transmembrane</keyword>
<proteinExistence type="predicted"/>
<organism evidence="4 5">
    <name type="scientific">Metabacillus fastidiosus</name>
    <dbReference type="NCBI Taxonomy" id="1458"/>
    <lineage>
        <taxon>Bacteria</taxon>
        <taxon>Bacillati</taxon>
        <taxon>Bacillota</taxon>
        <taxon>Bacilli</taxon>
        <taxon>Bacillales</taxon>
        <taxon>Bacillaceae</taxon>
        <taxon>Metabacillus</taxon>
    </lineage>
</organism>
<feature type="transmembrane region" description="Helical" evidence="1">
    <location>
        <begin position="185"/>
        <end position="206"/>
    </location>
</feature>
<accession>A0ABU6P2P1</accession>
<dbReference type="CDD" id="cd08545">
    <property type="entry name" value="YcnI_like"/>
    <property type="match status" value="1"/>
</dbReference>
<keyword evidence="1" id="KW-0472">Membrane</keyword>
<dbReference type="Pfam" id="PF07987">
    <property type="entry name" value="DUF1775"/>
    <property type="match status" value="1"/>
</dbReference>
<dbReference type="InterPro" id="IPR012533">
    <property type="entry name" value="YcnI-copper_dom"/>
</dbReference>
<sequence>MKKILTMFMPVLAAFILFTIPVSAHVTVKPESSSTGAWETYTIKVPVEKDIPTTKVALKMPEGVEFSMYEPVPGWTIATEKDQDGKVTTVTWTAGGEGLKAGEFAQFSFIGKNSDQAGEAAWDAYQYYKDGSIVEWTGDKDSDLPHSITTIVQGEAADDHHGGDVEKEESKKATEVVETEDTNKLPLTLAVIALILSLAAVIITIIRKK</sequence>
<protein>
    <submittedName>
        <fullName evidence="4">YcnI family protein</fullName>
    </submittedName>
</protein>
<dbReference type="GeneID" id="301140087"/>
<evidence type="ECO:0000313" key="4">
    <source>
        <dbReference type="EMBL" id="MED4403604.1"/>
    </source>
</evidence>
<dbReference type="EMBL" id="JARTFS010000018">
    <property type="protein sequence ID" value="MED4403604.1"/>
    <property type="molecule type" value="Genomic_DNA"/>
</dbReference>
<keyword evidence="1" id="KW-1133">Transmembrane helix</keyword>
<evidence type="ECO:0000313" key="5">
    <source>
        <dbReference type="Proteomes" id="UP001342826"/>
    </source>
</evidence>
<keyword evidence="2" id="KW-0732">Signal</keyword>
<evidence type="ECO:0000256" key="2">
    <source>
        <dbReference type="SAM" id="SignalP"/>
    </source>
</evidence>
<evidence type="ECO:0000259" key="3">
    <source>
        <dbReference type="Pfam" id="PF07987"/>
    </source>
</evidence>
<comment type="caution">
    <text evidence="4">The sequence shown here is derived from an EMBL/GenBank/DDBJ whole genome shotgun (WGS) entry which is preliminary data.</text>
</comment>
<evidence type="ECO:0000256" key="1">
    <source>
        <dbReference type="SAM" id="Phobius"/>
    </source>
</evidence>
<reference evidence="4 5" key="1">
    <citation type="submission" date="2023-03" db="EMBL/GenBank/DDBJ databases">
        <title>Bacillus Genome Sequencing.</title>
        <authorList>
            <person name="Dunlap C."/>
        </authorList>
    </citation>
    <scope>NUCLEOTIDE SEQUENCE [LARGE SCALE GENOMIC DNA]</scope>
    <source>
        <strain evidence="4 5">NRS-1717</strain>
    </source>
</reference>
<name>A0ABU6P2P1_9BACI</name>